<feature type="compositionally biased region" description="Polar residues" evidence="1">
    <location>
        <begin position="518"/>
        <end position="530"/>
    </location>
</feature>
<evidence type="ECO:0000256" key="1">
    <source>
        <dbReference type="SAM" id="MobiDB-lite"/>
    </source>
</evidence>
<dbReference type="AlphaFoldDB" id="A0A7G2C9Z4"/>
<feature type="compositionally biased region" description="Polar residues" evidence="1">
    <location>
        <begin position="257"/>
        <end position="292"/>
    </location>
</feature>
<evidence type="ECO:0000313" key="3">
    <source>
        <dbReference type="Proteomes" id="UP000515908"/>
    </source>
</evidence>
<feature type="compositionally biased region" description="Low complexity" evidence="1">
    <location>
        <begin position="547"/>
        <end position="558"/>
    </location>
</feature>
<name>A0A7G2C9Z4_9TRYP</name>
<feature type="compositionally biased region" description="Polar residues" evidence="1">
    <location>
        <begin position="318"/>
        <end position="336"/>
    </location>
</feature>
<evidence type="ECO:0000313" key="2">
    <source>
        <dbReference type="EMBL" id="CAD2216598.1"/>
    </source>
</evidence>
<dbReference type="EMBL" id="LR877151">
    <property type="protein sequence ID" value="CAD2216598.1"/>
    <property type="molecule type" value="Genomic_DNA"/>
</dbReference>
<accession>A0A7G2C9Z4</accession>
<organism evidence="2 3">
    <name type="scientific">Angomonas deanei</name>
    <dbReference type="NCBI Taxonomy" id="59799"/>
    <lineage>
        <taxon>Eukaryota</taxon>
        <taxon>Discoba</taxon>
        <taxon>Euglenozoa</taxon>
        <taxon>Kinetoplastea</taxon>
        <taxon>Metakinetoplastina</taxon>
        <taxon>Trypanosomatida</taxon>
        <taxon>Trypanosomatidae</taxon>
        <taxon>Strigomonadinae</taxon>
        <taxon>Angomonas</taxon>
    </lineage>
</organism>
<dbReference type="Proteomes" id="UP000515908">
    <property type="component" value="Chromosome 07"/>
</dbReference>
<protein>
    <submittedName>
        <fullName evidence="2">Uncharacterized protein</fullName>
    </submittedName>
</protein>
<feature type="region of interest" description="Disordered" evidence="1">
    <location>
        <begin position="474"/>
        <end position="499"/>
    </location>
</feature>
<feature type="compositionally biased region" description="Basic and acidic residues" evidence="1">
    <location>
        <begin position="186"/>
        <end position="216"/>
    </location>
</feature>
<feature type="compositionally biased region" description="Polar residues" evidence="1">
    <location>
        <begin position="172"/>
        <end position="181"/>
    </location>
</feature>
<reference evidence="2 3" key="1">
    <citation type="submission" date="2020-08" db="EMBL/GenBank/DDBJ databases">
        <authorList>
            <person name="Newling K."/>
            <person name="Davey J."/>
            <person name="Forrester S."/>
        </authorList>
    </citation>
    <scope>NUCLEOTIDE SEQUENCE [LARGE SCALE GENOMIC DNA]</scope>
    <source>
        <strain evidence="3">Crithidia deanei Carvalho (ATCC PRA-265)</strain>
    </source>
</reference>
<feature type="compositionally biased region" description="Low complexity" evidence="1">
    <location>
        <begin position="474"/>
        <end position="486"/>
    </location>
</feature>
<feature type="region of interest" description="Disordered" evidence="1">
    <location>
        <begin position="257"/>
        <end position="434"/>
    </location>
</feature>
<gene>
    <name evidence="2" type="ORF">ADEAN_000406000</name>
</gene>
<feature type="compositionally biased region" description="Low complexity" evidence="1">
    <location>
        <begin position="302"/>
        <end position="314"/>
    </location>
</feature>
<sequence length="662" mass="70570">MFDNPAGDEIFEDVGDFLPGSPMIPTQPFVKKGRLPPKKNKKGTANIVASPGLDLLSPGAGMDFMGMDLNVLSNQNQGASSPGAAACLPGFNTMPTSIEDDLGGDLMPKGSPRLNKLNLNSKAADNKANGFQLSNNNTTNPNSTNKPPEPTKAAVPSKPAPAPAAKPSAPTNLTKPVSARQSAGPVKKEAVSAKPPEKKETVSAKPPEKTPRREDDIIPDTGVHRIKKEKSGNQNPYAFENSTIVFMEDDLLAPQSLLSNPKLTNNNKTSASTSPGTFSLNSAQPPTTSKPAQSPRVPLPMNNAPANASTTSAPGNGKTMNLVSPRGNNLTATNKPRNLPAMGFKPVTNEENTKPLAGEESVLGPLMKTNRDTKPAPTVTTTSTDSNSIVKRKSISVQKRGETGPTRRQSIKKAAPPANSAKTNEPDTAAKGDGAGIETKQAKIFTRQPSIHNLKKQGSKFNLTEKRMSGSVPVLPNLNSNANPNAGKLDSQSRRSSADDTAVLEQALLQLNKENINGENTAAKKQSFVRQRSRGASMKKGASFRYTNNTNSNANNSNAPATFHLEDCINITNDVPLRKQRSMRALNRFKDDEDKTAATANNNNNNKVTINVKENKTADTMKGGLAVPEEAKNGKREEVKSARKRKSSLVIKNTRAPSMTSF</sequence>
<feature type="compositionally biased region" description="Low complexity" evidence="1">
    <location>
        <begin position="375"/>
        <end position="386"/>
    </location>
</feature>
<feature type="compositionally biased region" description="Basic and acidic residues" evidence="1">
    <location>
        <begin position="629"/>
        <end position="641"/>
    </location>
</feature>
<keyword evidence="3" id="KW-1185">Reference proteome</keyword>
<feature type="region of interest" description="Disordered" evidence="1">
    <location>
        <begin position="518"/>
        <end position="558"/>
    </location>
</feature>
<feature type="compositionally biased region" description="Low complexity" evidence="1">
    <location>
        <begin position="134"/>
        <end position="157"/>
    </location>
</feature>
<feature type="region of interest" description="Disordered" evidence="1">
    <location>
        <begin position="125"/>
        <end position="236"/>
    </location>
</feature>
<dbReference type="VEuPathDB" id="TriTrypDB:ADEAN_000406000"/>
<feature type="region of interest" description="Disordered" evidence="1">
    <location>
        <begin position="619"/>
        <end position="662"/>
    </location>
</feature>
<proteinExistence type="predicted"/>